<keyword evidence="4" id="KW-0574">Periplasm</keyword>
<dbReference type="GO" id="GO:0030288">
    <property type="term" value="C:outer membrane-bounded periplasmic space"/>
    <property type="evidence" value="ECO:0007669"/>
    <property type="project" value="InterPro"/>
</dbReference>
<evidence type="ECO:0000256" key="5">
    <source>
        <dbReference type="ARBA" id="ARBA00023186"/>
    </source>
</evidence>
<evidence type="ECO:0000256" key="4">
    <source>
        <dbReference type="ARBA" id="ARBA00022764"/>
    </source>
</evidence>
<keyword evidence="10" id="KW-1185">Reference proteome</keyword>
<gene>
    <name evidence="9" type="ORF">VIBC2010_10357</name>
</gene>
<dbReference type="RefSeq" id="WP_009599693.1">
    <property type="nucleotide sequence ID" value="NZ_AEIU01000022.1"/>
</dbReference>
<dbReference type="InterPro" id="IPR016148">
    <property type="entry name" value="Pili_assmbl_chaperone_C"/>
</dbReference>
<dbReference type="SUPFAM" id="SSF49584">
    <property type="entry name" value="Periplasmic chaperone C-domain"/>
    <property type="match status" value="1"/>
</dbReference>
<dbReference type="AlphaFoldDB" id="E3BFK6"/>
<evidence type="ECO:0000256" key="2">
    <source>
        <dbReference type="ARBA" id="ARBA00007399"/>
    </source>
</evidence>
<evidence type="ECO:0000313" key="9">
    <source>
        <dbReference type="EMBL" id="EFP98184.1"/>
    </source>
</evidence>
<dbReference type="OrthoDB" id="6580829at2"/>
<dbReference type="PRINTS" id="PR00969">
    <property type="entry name" value="CHAPERONPILI"/>
</dbReference>
<dbReference type="SUPFAM" id="SSF49354">
    <property type="entry name" value="PapD-like"/>
    <property type="match status" value="1"/>
</dbReference>
<feature type="chain" id="PRO_5003167028" evidence="6">
    <location>
        <begin position="21"/>
        <end position="250"/>
    </location>
</feature>
<dbReference type="eggNOG" id="COG3121">
    <property type="taxonomic scope" value="Bacteria"/>
</dbReference>
<evidence type="ECO:0000256" key="1">
    <source>
        <dbReference type="ARBA" id="ARBA00004418"/>
    </source>
</evidence>
<proteinExistence type="inferred from homology"/>
<name>E3BFK6_9VIBR</name>
<dbReference type="InterPro" id="IPR001829">
    <property type="entry name" value="Pili_assmbl_chaperone_bac"/>
</dbReference>
<dbReference type="Pfam" id="PF02753">
    <property type="entry name" value="PapD_C"/>
    <property type="match status" value="1"/>
</dbReference>
<keyword evidence="5" id="KW-0143">Chaperone</keyword>
<comment type="subcellular location">
    <subcellularLocation>
        <location evidence="1">Periplasm</location>
    </subcellularLocation>
</comment>
<dbReference type="InterPro" id="IPR013783">
    <property type="entry name" value="Ig-like_fold"/>
</dbReference>
<evidence type="ECO:0000256" key="3">
    <source>
        <dbReference type="ARBA" id="ARBA00022729"/>
    </source>
</evidence>
<comment type="caution">
    <text evidence="9">The sequence shown here is derived from an EMBL/GenBank/DDBJ whole genome shotgun (WGS) entry which is preliminary data.</text>
</comment>
<dbReference type="EMBL" id="AEIU01000022">
    <property type="protein sequence ID" value="EFP98184.1"/>
    <property type="molecule type" value="Genomic_DNA"/>
</dbReference>
<accession>E3BFK6</accession>
<dbReference type="Gene3D" id="2.60.40.10">
    <property type="entry name" value="Immunoglobulins"/>
    <property type="match status" value="2"/>
</dbReference>
<comment type="similarity">
    <text evidence="2">Belongs to the periplasmic pilus chaperone family.</text>
</comment>
<keyword evidence="3 6" id="KW-0732">Signal</keyword>
<dbReference type="InterPro" id="IPR050643">
    <property type="entry name" value="Periplasmic_pilus_chap"/>
</dbReference>
<evidence type="ECO:0000256" key="6">
    <source>
        <dbReference type="SAM" id="SignalP"/>
    </source>
</evidence>
<dbReference type="InterPro" id="IPR016147">
    <property type="entry name" value="Pili_assmbl_chaperone_N"/>
</dbReference>
<protein>
    <submittedName>
        <fullName evidence="9">Chaperone PapD</fullName>
    </submittedName>
</protein>
<feature type="domain" description="Pili assembly chaperone C-terminal" evidence="8">
    <location>
        <begin position="175"/>
        <end position="231"/>
    </location>
</feature>
<dbReference type="PANTHER" id="PTHR30251">
    <property type="entry name" value="PILUS ASSEMBLY CHAPERONE"/>
    <property type="match status" value="1"/>
</dbReference>
<reference evidence="9 10" key="1">
    <citation type="journal article" date="2012" name="Int. J. Syst. Evol. Microbiol.">
        <title>Vibrio caribbeanicus sp. nov., isolated from the marine sponge Scleritoderma cyanea.</title>
        <authorList>
            <person name="Hoffmann M."/>
            <person name="Monday S.R."/>
            <person name="Allard M.W."/>
            <person name="Strain E.A."/>
            <person name="Whittaker P."/>
            <person name="Naum M."/>
            <person name="McCarthy P.J."/>
            <person name="Lopez J.V."/>
            <person name="Fischer M."/>
            <person name="Brown E.W."/>
        </authorList>
    </citation>
    <scope>NUCLEOTIDE SEQUENCE [LARGE SCALE GENOMIC DNA]</scope>
    <source>
        <strain evidence="9 10">ATCC BAA-2122</strain>
    </source>
</reference>
<evidence type="ECO:0000259" key="8">
    <source>
        <dbReference type="Pfam" id="PF02753"/>
    </source>
</evidence>
<dbReference type="InterPro" id="IPR036316">
    <property type="entry name" value="Pili_assmbl_chap_C_dom_sf"/>
</dbReference>
<sequence length="250" mass="27928">MKNVTFAMLCCLLTTTPAIAALALDRTRVVYEGDSAIETIKIRNSSDSPFLAQSWLTDINGKELQDKFVVVPPVLRIESKDYAILRIRSLPTSSLLPQDRESAFFLHVREVPPSTENKGDEAKPQTTTGSIQIAVESVIKFFYRPDSLNHINRIDKAIASSTRIQTLAKDKIILENGSPFYVTYSDLTQGKKMETSGFKPIMLPPFSSKTLAIKKSERYHLSHINDYGATVTNTFYCRSTGICVAQVKKD</sequence>
<dbReference type="InterPro" id="IPR008962">
    <property type="entry name" value="PapD-like_sf"/>
</dbReference>
<dbReference type="GO" id="GO:0071555">
    <property type="term" value="P:cell wall organization"/>
    <property type="evidence" value="ECO:0007669"/>
    <property type="project" value="InterPro"/>
</dbReference>
<evidence type="ECO:0000313" key="10">
    <source>
        <dbReference type="Proteomes" id="UP000002943"/>
    </source>
</evidence>
<feature type="domain" description="Pili assembly chaperone N-terminal" evidence="7">
    <location>
        <begin position="22"/>
        <end position="148"/>
    </location>
</feature>
<dbReference type="STRING" id="796620.VIBC2010_10357"/>
<evidence type="ECO:0000259" key="7">
    <source>
        <dbReference type="Pfam" id="PF00345"/>
    </source>
</evidence>
<dbReference type="Pfam" id="PF00345">
    <property type="entry name" value="PapD_N"/>
    <property type="match status" value="1"/>
</dbReference>
<dbReference type="PANTHER" id="PTHR30251:SF2">
    <property type="entry name" value="FIMBRIAL CHAPERONE YADV-RELATED"/>
    <property type="match status" value="1"/>
</dbReference>
<feature type="signal peptide" evidence="6">
    <location>
        <begin position="1"/>
        <end position="20"/>
    </location>
</feature>
<organism evidence="9 10">
    <name type="scientific">Vibrio caribbeanicus ATCC BAA-2122</name>
    <dbReference type="NCBI Taxonomy" id="796620"/>
    <lineage>
        <taxon>Bacteria</taxon>
        <taxon>Pseudomonadati</taxon>
        <taxon>Pseudomonadota</taxon>
        <taxon>Gammaproteobacteria</taxon>
        <taxon>Vibrionales</taxon>
        <taxon>Vibrionaceae</taxon>
        <taxon>Vibrio</taxon>
    </lineage>
</organism>
<dbReference type="Proteomes" id="UP000002943">
    <property type="component" value="Unassembled WGS sequence"/>
</dbReference>